<reference evidence="1 2" key="1">
    <citation type="submission" date="2017-06" db="EMBL/GenBank/DDBJ databases">
        <title>Comparative genomic analysis of Ambrosia Fusariam Clade fungi.</title>
        <authorList>
            <person name="Stajich J.E."/>
            <person name="Carrillo J."/>
            <person name="Kijimoto T."/>
            <person name="Eskalen A."/>
            <person name="O'Donnell K."/>
            <person name="Kasson M."/>
        </authorList>
    </citation>
    <scope>NUCLEOTIDE SEQUENCE [LARGE SCALE GENOMIC DNA]</scope>
    <source>
        <strain evidence="1 2">UCR1854</strain>
    </source>
</reference>
<keyword evidence="2" id="KW-1185">Reference proteome</keyword>
<dbReference type="EMBL" id="MIKF01001246">
    <property type="protein sequence ID" value="RTE68050.1"/>
    <property type="molecule type" value="Genomic_DNA"/>
</dbReference>
<gene>
    <name evidence="1" type="ORF">BHE90_017573</name>
</gene>
<evidence type="ECO:0000313" key="2">
    <source>
        <dbReference type="Proteomes" id="UP000287124"/>
    </source>
</evidence>
<dbReference type="Proteomes" id="UP000287124">
    <property type="component" value="Unassembled WGS sequence"/>
</dbReference>
<comment type="caution">
    <text evidence="1">The sequence shown here is derived from an EMBL/GenBank/DDBJ whole genome shotgun (WGS) entry which is preliminary data.</text>
</comment>
<dbReference type="AlphaFoldDB" id="A0A430KX32"/>
<protein>
    <submittedName>
        <fullName evidence="1">Uncharacterized protein</fullName>
    </submittedName>
</protein>
<proteinExistence type="predicted"/>
<evidence type="ECO:0000313" key="1">
    <source>
        <dbReference type="EMBL" id="RTE68050.1"/>
    </source>
</evidence>
<sequence>MASRKPTESRLVKNEVETLKLSLTYGEKRKIALGGLPRQVNLQCWGYDAQRYYFVYPVAEALKAYLVAKATAGPVYLSSLVLDQDVVRSSVMKLFCTLVHVPAQVAGVLPAHEVRPLEKGGSPFFSVVSEELETKNMVPRSAADPLVQALFRIAFTGAGTDGTLFGAPVAKGACLRGRSSVNQEPEVTHSGRFTATLGRMPSGAPGPNGQFVRDNVRSSWAVKKPLEVCDGGGTLCGDRYYILFGLKPDVDAPGTLSKGGVTIGSLENVRLEFNIRHGRGT</sequence>
<organism evidence="1 2">
    <name type="scientific">Fusarium euwallaceae</name>
    <dbReference type="NCBI Taxonomy" id="1147111"/>
    <lineage>
        <taxon>Eukaryota</taxon>
        <taxon>Fungi</taxon>
        <taxon>Dikarya</taxon>
        <taxon>Ascomycota</taxon>
        <taxon>Pezizomycotina</taxon>
        <taxon>Sordariomycetes</taxon>
        <taxon>Hypocreomycetidae</taxon>
        <taxon>Hypocreales</taxon>
        <taxon>Nectriaceae</taxon>
        <taxon>Fusarium</taxon>
        <taxon>Fusarium solani species complex</taxon>
    </lineage>
</organism>
<name>A0A430KX32_9HYPO</name>
<accession>A0A430KX32</accession>